<reference evidence="1 2" key="1">
    <citation type="journal article" date="2020" name="Nature">
        <title>Six reference-quality genomes reveal evolution of bat adaptations.</title>
        <authorList>
            <person name="Jebb D."/>
            <person name="Huang Z."/>
            <person name="Pippel M."/>
            <person name="Hughes G.M."/>
            <person name="Lavrichenko K."/>
            <person name="Devanna P."/>
            <person name="Winkler S."/>
            <person name="Jermiin L.S."/>
            <person name="Skirmuntt E.C."/>
            <person name="Katzourakis A."/>
            <person name="Burkitt-Gray L."/>
            <person name="Ray D.A."/>
            <person name="Sullivan K.A.M."/>
            <person name="Roscito J.G."/>
            <person name="Kirilenko B.M."/>
            <person name="Davalos L.M."/>
            <person name="Corthals A.P."/>
            <person name="Power M.L."/>
            <person name="Jones G."/>
            <person name="Ransome R.D."/>
            <person name="Dechmann D.K.N."/>
            <person name="Locatelli A.G."/>
            <person name="Puechmaille S.J."/>
            <person name="Fedrigo O."/>
            <person name="Jarvis E.D."/>
            <person name="Hiller M."/>
            <person name="Vernes S.C."/>
            <person name="Myers E.W."/>
            <person name="Teeling E.C."/>
        </authorList>
    </citation>
    <scope>NUCLEOTIDE SEQUENCE [LARGE SCALE GENOMIC DNA]</scope>
    <source>
        <strain evidence="1">MPipKuh1</strain>
        <tissue evidence="1">Flight muscle</tissue>
    </source>
</reference>
<keyword evidence="2" id="KW-1185">Reference proteome</keyword>
<organism evidence="1 2">
    <name type="scientific">Pipistrellus kuhlii</name>
    <name type="common">Kuhl's pipistrelle</name>
    <dbReference type="NCBI Taxonomy" id="59472"/>
    <lineage>
        <taxon>Eukaryota</taxon>
        <taxon>Metazoa</taxon>
        <taxon>Chordata</taxon>
        <taxon>Craniata</taxon>
        <taxon>Vertebrata</taxon>
        <taxon>Euteleostomi</taxon>
        <taxon>Mammalia</taxon>
        <taxon>Eutheria</taxon>
        <taxon>Laurasiatheria</taxon>
        <taxon>Chiroptera</taxon>
        <taxon>Yangochiroptera</taxon>
        <taxon>Vespertilionidae</taxon>
        <taxon>Pipistrellus</taxon>
    </lineage>
</organism>
<dbReference type="Proteomes" id="UP000558488">
    <property type="component" value="Unassembled WGS sequence"/>
</dbReference>
<dbReference type="EMBL" id="JACAGB010000002">
    <property type="protein sequence ID" value="KAF6382640.1"/>
    <property type="molecule type" value="Genomic_DNA"/>
</dbReference>
<name>A0A7J8A9J0_PIPKU</name>
<gene>
    <name evidence="1" type="ORF">mPipKuh1_008992</name>
</gene>
<proteinExistence type="predicted"/>
<dbReference type="AlphaFoldDB" id="A0A7J8A9J0"/>
<protein>
    <submittedName>
        <fullName evidence="1">Uncharacterized protein</fullName>
    </submittedName>
</protein>
<evidence type="ECO:0000313" key="1">
    <source>
        <dbReference type="EMBL" id="KAF6382640.1"/>
    </source>
</evidence>
<evidence type="ECO:0000313" key="2">
    <source>
        <dbReference type="Proteomes" id="UP000558488"/>
    </source>
</evidence>
<sequence length="122" mass="13543">MACHPKLQAKTQFRESNFKWGRVVAGGGKRQGLRGWNNVKQCSQILHPPVSWLTLGCFLPPAPVSLHPPQSQRLAGQLTAWSPLWCCQQGFFIRVDTSPPYTPSSPPPPKKKISITHCLACK</sequence>
<accession>A0A7J8A9J0</accession>
<comment type="caution">
    <text evidence="1">The sequence shown here is derived from an EMBL/GenBank/DDBJ whole genome shotgun (WGS) entry which is preliminary data.</text>
</comment>